<evidence type="ECO:0000313" key="1">
    <source>
        <dbReference type="EMBL" id="WNH02868.1"/>
    </source>
</evidence>
<proteinExistence type="predicted"/>
<organism evidence="1 2">
    <name type="scientific">Xenorhabdus griffiniae</name>
    <dbReference type="NCBI Taxonomy" id="351672"/>
    <lineage>
        <taxon>Bacteria</taxon>
        <taxon>Pseudomonadati</taxon>
        <taxon>Pseudomonadota</taxon>
        <taxon>Gammaproteobacteria</taxon>
        <taxon>Enterobacterales</taxon>
        <taxon>Morganellaceae</taxon>
        <taxon>Xenorhabdus</taxon>
    </lineage>
</organism>
<dbReference type="RefSeq" id="WP_189760782.1">
    <property type="nucleotide sequence ID" value="NZ_CAWPOC010000114.1"/>
</dbReference>
<dbReference type="GeneID" id="88854666"/>
<name>A0ABY9XJS8_9GAMM</name>
<accession>A0ABY9XJS8</accession>
<gene>
    <name evidence="1" type="ORF">QL112_003875</name>
</gene>
<dbReference type="EMBL" id="CP133647">
    <property type="protein sequence ID" value="WNH02868.1"/>
    <property type="molecule type" value="Genomic_DNA"/>
</dbReference>
<keyword evidence="2" id="KW-1185">Reference proteome</keyword>
<dbReference type="Proteomes" id="UP001300348">
    <property type="component" value="Chromosome"/>
</dbReference>
<reference evidence="1 2" key="1">
    <citation type="journal article" date="2023" name="Access Microbiol">
        <title>The genome of a steinernematid-associated Pseudomonas piscis bacterium encodes the biosynthesis of insect toxins.</title>
        <authorList>
            <person name="Awori R.M."/>
            <person name="Hendre P."/>
            <person name="Amugune N.O."/>
        </authorList>
    </citation>
    <scope>NUCLEOTIDE SEQUENCE [LARGE SCALE GENOMIC DNA]</scope>
    <source>
        <strain evidence="1 2">97</strain>
    </source>
</reference>
<protein>
    <submittedName>
        <fullName evidence="1">Uncharacterized protein</fullName>
    </submittedName>
</protein>
<evidence type="ECO:0000313" key="2">
    <source>
        <dbReference type="Proteomes" id="UP001300348"/>
    </source>
</evidence>
<sequence>MPFKEPFTRKLIIGDLVYGLHSERVRYLREYQPFKGSTAAVAVATKILPSAQVLLIDQFITPPELYFKDELTRMEMEEQYNYMHTTKRLPYQKSFMSHLKNHPKYNTALKSADKVFSRKCKGGLSWVTTSNEDTDLLKNNNIHFILDGIDMRYVVNKIKYPGARTDITSHELRWVYRNRYNPNVQRKIQFWLDGKPTSPPWESVEGKEIWRLYTPRSEITSAF</sequence>